<dbReference type="SUPFAM" id="SSF53213">
    <property type="entry name" value="LigB-like"/>
    <property type="match status" value="1"/>
</dbReference>
<dbReference type="Proteomes" id="UP000608420">
    <property type="component" value="Unassembled WGS sequence"/>
</dbReference>
<dbReference type="Pfam" id="PF02900">
    <property type="entry name" value="LigB"/>
    <property type="match status" value="1"/>
</dbReference>
<feature type="domain" description="Extradiol ring-cleavage dioxygenase class III enzyme subunit B" evidence="6">
    <location>
        <begin position="5"/>
        <end position="250"/>
    </location>
</feature>
<keyword evidence="4" id="KW-0862">Zinc</keyword>
<dbReference type="GO" id="GO:0051213">
    <property type="term" value="F:dioxygenase activity"/>
    <property type="evidence" value="ECO:0007669"/>
    <property type="project" value="UniProtKB-KW"/>
</dbReference>
<dbReference type="RefSeq" id="WP_120464806.1">
    <property type="nucleotide sequence ID" value="NZ_BMIW01000019.1"/>
</dbReference>
<evidence type="ECO:0000256" key="1">
    <source>
        <dbReference type="ARBA" id="ARBA00001947"/>
    </source>
</evidence>
<keyword evidence="7" id="KW-0223">Dioxygenase</keyword>
<reference evidence="8" key="1">
    <citation type="journal article" date="2019" name="Int. J. Syst. Evol. Microbiol.">
        <title>The Global Catalogue of Microorganisms (GCM) 10K type strain sequencing project: providing services to taxonomists for standard genome sequencing and annotation.</title>
        <authorList>
            <consortium name="The Broad Institute Genomics Platform"/>
            <consortium name="The Broad Institute Genome Sequencing Center for Infectious Disease"/>
            <person name="Wu L."/>
            <person name="Ma J."/>
        </authorList>
    </citation>
    <scope>NUCLEOTIDE SEQUENCE [LARGE SCALE GENOMIC DNA]</scope>
    <source>
        <strain evidence="8">CGMCC 1.15420</strain>
    </source>
</reference>
<evidence type="ECO:0000256" key="3">
    <source>
        <dbReference type="ARBA" id="ARBA00022723"/>
    </source>
</evidence>
<dbReference type="InterPro" id="IPR004183">
    <property type="entry name" value="Xdiol_dOase_suB"/>
</dbReference>
<evidence type="ECO:0000256" key="5">
    <source>
        <dbReference type="ARBA" id="ARBA00023002"/>
    </source>
</evidence>
<dbReference type="Gene3D" id="3.40.830.10">
    <property type="entry name" value="LigB-like"/>
    <property type="match status" value="1"/>
</dbReference>
<evidence type="ECO:0000259" key="6">
    <source>
        <dbReference type="Pfam" id="PF02900"/>
    </source>
</evidence>
<organism evidence="7 8">
    <name type="scientific">Paenibacillus aceti</name>
    <dbReference type="NCBI Taxonomy" id="1820010"/>
    <lineage>
        <taxon>Bacteria</taxon>
        <taxon>Bacillati</taxon>
        <taxon>Bacillota</taxon>
        <taxon>Bacilli</taxon>
        <taxon>Bacillales</taxon>
        <taxon>Paenibacillaceae</taxon>
        <taxon>Paenibacillus</taxon>
    </lineage>
</organism>
<evidence type="ECO:0000256" key="4">
    <source>
        <dbReference type="ARBA" id="ARBA00022833"/>
    </source>
</evidence>
<sequence>MTQPAMFLAHGSPTLAIEDNAYTRFLKQLAQQLPRRPRAVAVFSAHYDSPVQAVSDDEVHETIHDFYGFPEEMYTISYPAPGDRELSRQIGDLFRANNLPFELSAGRGLDHGAWVLLRAMFPQADMPIVELSVDSRRTPAEQYAIGKMLTGLRQDNVLVIGSGGLVHNLRLLEAEASAPSNWAVEFDNWIGDQLKTWNLRMLFDYKQRAPHVRDAVPFYAKEHFAPLLYAMGAADDERTASKPFQDYQYGSISLNCWMFGGAGNGPID</sequence>
<accession>A0ABQ1VXI1</accession>
<dbReference type="PIRSF" id="PIRSF006157">
    <property type="entry name" value="Doxgns_DODA"/>
    <property type="match status" value="1"/>
</dbReference>
<keyword evidence="3" id="KW-0479">Metal-binding</keyword>
<dbReference type="InterPro" id="IPR014436">
    <property type="entry name" value="Extradiol_dOase_DODA"/>
</dbReference>
<dbReference type="EMBL" id="BMIW01000019">
    <property type="protein sequence ID" value="GGG04224.1"/>
    <property type="molecule type" value="Genomic_DNA"/>
</dbReference>
<evidence type="ECO:0000313" key="8">
    <source>
        <dbReference type="Proteomes" id="UP000608420"/>
    </source>
</evidence>
<gene>
    <name evidence="7" type="ORF">GCM10010913_27550</name>
</gene>
<proteinExistence type="inferred from homology"/>
<dbReference type="CDD" id="cd07363">
    <property type="entry name" value="45_DOPA_Dioxygenase"/>
    <property type="match status" value="1"/>
</dbReference>
<dbReference type="PANTHER" id="PTHR30096:SF0">
    <property type="entry name" value="4,5-DOPA DIOXYGENASE EXTRADIOL-LIKE PROTEIN"/>
    <property type="match status" value="1"/>
</dbReference>
<evidence type="ECO:0000313" key="7">
    <source>
        <dbReference type="EMBL" id="GGG04224.1"/>
    </source>
</evidence>
<name>A0ABQ1VXI1_9BACL</name>
<comment type="similarity">
    <text evidence="2">Belongs to the DODA-type extradiol aromatic ring-opening dioxygenase family.</text>
</comment>
<comment type="caution">
    <text evidence="7">The sequence shown here is derived from an EMBL/GenBank/DDBJ whole genome shotgun (WGS) entry which is preliminary data.</text>
</comment>
<comment type="cofactor">
    <cofactor evidence="1">
        <name>Zn(2+)</name>
        <dbReference type="ChEBI" id="CHEBI:29105"/>
    </cofactor>
</comment>
<dbReference type="PANTHER" id="PTHR30096">
    <property type="entry name" value="4,5-DOPA DIOXYGENASE EXTRADIOL-LIKE PROTEIN"/>
    <property type="match status" value="1"/>
</dbReference>
<keyword evidence="5" id="KW-0560">Oxidoreductase</keyword>
<evidence type="ECO:0000256" key="2">
    <source>
        <dbReference type="ARBA" id="ARBA00007581"/>
    </source>
</evidence>
<keyword evidence="8" id="KW-1185">Reference proteome</keyword>
<protein>
    <submittedName>
        <fullName evidence="7">Dioxygenase</fullName>
    </submittedName>
</protein>